<dbReference type="EMBL" id="CP036349">
    <property type="protein sequence ID" value="QDV72593.1"/>
    <property type="molecule type" value="Genomic_DNA"/>
</dbReference>
<feature type="chain" id="PRO_5022120709" description="PEP-CTERM protein-sorting domain-containing protein" evidence="1">
    <location>
        <begin position="25"/>
        <end position="265"/>
    </location>
</feature>
<evidence type="ECO:0000256" key="1">
    <source>
        <dbReference type="SAM" id="SignalP"/>
    </source>
</evidence>
<accession>A0A518K472</accession>
<sequence length="265" mass="27735" precursor="true">MKKLTIAMGLVSLTTSSVAPEAFAHGSGGDIAVFETDGKADVGYAKLDEDDIEQIAFDPNDSVFQAVLVPLATNPVIPYDLSSTEPGYDANEGDLPALAEIFWNLQELSYWDGAGTPNFAPATGVAGGYAPQPVVTQASGGFHTHEHFGLEDLTADGQPIPDGVYLAEFTISVEGLEDSDSYYMVSLVESLVNDAADPIALGEEIGEAVIAFMEDPSSGAPVVGGKDFSFYASAIQHAESLVVPEPTTLAMVAMLAACVPARRRG</sequence>
<proteinExistence type="predicted"/>
<dbReference type="KEGG" id="bmei:Spa11_07720"/>
<keyword evidence="1" id="KW-0732">Signal</keyword>
<evidence type="ECO:0008006" key="4">
    <source>
        <dbReference type="Google" id="ProtNLM"/>
    </source>
</evidence>
<dbReference type="AlphaFoldDB" id="A0A518K472"/>
<dbReference type="Proteomes" id="UP000316426">
    <property type="component" value="Chromosome"/>
</dbReference>
<protein>
    <recommendedName>
        <fullName evidence="4">PEP-CTERM protein-sorting domain-containing protein</fullName>
    </recommendedName>
</protein>
<evidence type="ECO:0000313" key="3">
    <source>
        <dbReference type="Proteomes" id="UP000316426"/>
    </source>
</evidence>
<organism evidence="2 3">
    <name type="scientific">Botrimarina mediterranea</name>
    <dbReference type="NCBI Taxonomy" id="2528022"/>
    <lineage>
        <taxon>Bacteria</taxon>
        <taxon>Pseudomonadati</taxon>
        <taxon>Planctomycetota</taxon>
        <taxon>Planctomycetia</taxon>
        <taxon>Pirellulales</taxon>
        <taxon>Lacipirellulaceae</taxon>
        <taxon>Botrimarina</taxon>
    </lineage>
</organism>
<keyword evidence="3" id="KW-1185">Reference proteome</keyword>
<name>A0A518K472_9BACT</name>
<feature type="signal peptide" evidence="1">
    <location>
        <begin position="1"/>
        <end position="24"/>
    </location>
</feature>
<reference evidence="2 3" key="1">
    <citation type="submission" date="2019-02" db="EMBL/GenBank/DDBJ databases">
        <title>Deep-cultivation of Planctomycetes and their phenomic and genomic characterization uncovers novel biology.</title>
        <authorList>
            <person name="Wiegand S."/>
            <person name="Jogler M."/>
            <person name="Boedeker C."/>
            <person name="Pinto D."/>
            <person name="Vollmers J."/>
            <person name="Rivas-Marin E."/>
            <person name="Kohn T."/>
            <person name="Peeters S.H."/>
            <person name="Heuer A."/>
            <person name="Rast P."/>
            <person name="Oberbeckmann S."/>
            <person name="Bunk B."/>
            <person name="Jeske O."/>
            <person name="Meyerdierks A."/>
            <person name="Storesund J.E."/>
            <person name="Kallscheuer N."/>
            <person name="Luecker S."/>
            <person name="Lage O.M."/>
            <person name="Pohl T."/>
            <person name="Merkel B.J."/>
            <person name="Hornburger P."/>
            <person name="Mueller R.-W."/>
            <person name="Bruemmer F."/>
            <person name="Labrenz M."/>
            <person name="Spormann A.M."/>
            <person name="Op den Camp H."/>
            <person name="Overmann J."/>
            <person name="Amann R."/>
            <person name="Jetten M.S.M."/>
            <person name="Mascher T."/>
            <person name="Medema M.H."/>
            <person name="Devos D.P."/>
            <person name="Kaster A.-K."/>
            <person name="Ovreas L."/>
            <person name="Rohde M."/>
            <person name="Galperin M.Y."/>
            <person name="Jogler C."/>
        </authorList>
    </citation>
    <scope>NUCLEOTIDE SEQUENCE [LARGE SCALE GENOMIC DNA]</scope>
    <source>
        <strain evidence="2 3">Spa11</strain>
    </source>
</reference>
<dbReference type="RefSeq" id="WP_145108092.1">
    <property type="nucleotide sequence ID" value="NZ_CP036349.1"/>
</dbReference>
<evidence type="ECO:0000313" key="2">
    <source>
        <dbReference type="EMBL" id="QDV72593.1"/>
    </source>
</evidence>
<gene>
    <name evidence="2" type="ORF">Spa11_07720</name>
</gene>